<evidence type="ECO:0000256" key="3">
    <source>
        <dbReference type="ARBA" id="ARBA00011245"/>
    </source>
</evidence>
<evidence type="ECO:0000256" key="4">
    <source>
        <dbReference type="ARBA" id="ARBA00016202"/>
    </source>
</evidence>
<evidence type="ECO:0000256" key="8">
    <source>
        <dbReference type="ARBA" id="ARBA00023136"/>
    </source>
</evidence>
<dbReference type="Gene3D" id="2.50.20.10">
    <property type="entry name" value="Lipoprotein localisation LolA/LolB/LppX"/>
    <property type="match status" value="1"/>
</dbReference>
<evidence type="ECO:0000256" key="14">
    <source>
        <dbReference type="SAM" id="MobiDB-lite"/>
    </source>
</evidence>
<keyword evidence="8 13" id="KW-0472">Membrane</keyword>
<feature type="signal peptide" evidence="15">
    <location>
        <begin position="1"/>
        <end position="17"/>
    </location>
</feature>
<keyword evidence="5 13" id="KW-0813">Transport</keyword>
<feature type="chain" id="PRO_5045397118" description="Outer-membrane lipoprotein LolB" evidence="15">
    <location>
        <begin position="18"/>
        <end position="202"/>
    </location>
</feature>
<dbReference type="Pfam" id="PF03550">
    <property type="entry name" value="LolB"/>
    <property type="match status" value="1"/>
</dbReference>
<dbReference type="NCBIfam" id="TIGR00548">
    <property type="entry name" value="lolB"/>
    <property type="match status" value="1"/>
</dbReference>
<feature type="region of interest" description="Disordered" evidence="14">
    <location>
        <begin position="93"/>
        <end position="115"/>
    </location>
</feature>
<evidence type="ECO:0000313" key="16">
    <source>
        <dbReference type="EMBL" id="GLQ88820.1"/>
    </source>
</evidence>
<dbReference type="Proteomes" id="UP001156627">
    <property type="component" value="Unassembled WGS sequence"/>
</dbReference>
<dbReference type="CDD" id="cd16326">
    <property type="entry name" value="LolB"/>
    <property type="match status" value="1"/>
</dbReference>
<evidence type="ECO:0000256" key="1">
    <source>
        <dbReference type="ARBA" id="ARBA00004459"/>
    </source>
</evidence>
<comment type="subcellular location">
    <subcellularLocation>
        <location evidence="1 13">Cell outer membrane</location>
        <topology evidence="1 13">Lipid-anchor</topology>
    </subcellularLocation>
</comment>
<proteinExistence type="inferred from homology"/>
<comment type="subunit">
    <text evidence="3 13">Monomer.</text>
</comment>
<keyword evidence="12 13" id="KW-0449">Lipoprotein</keyword>
<comment type="similarity">
    <text evidence="2 13">Belongs to the LolB family.</text>
</comment>
<keyword evidence="10 13" id="KW-0143">Chaperone</keyword>
<evidence type="ECO:0000256" key="12">
    <source>
        <dbReference type="ARBA" id="ARBA00023288"/>
    </source>
</evidence>
<keyword evidence="9 13" id="KW-0564">Palmitate</keyword>
<keyword evidence="11 13" id="KW-0998">Cell outer membrane</keyword>
<reference evidence="17" key="1">
    <citation type="journal article" date="2019" name="Int. J. Syst. Evol. Microbiol.">
        <title>The Global Catalogue of Microorganisms (GCM) 10K type strain sequencing project: providing services to taxonomists for standard genome sequencing and annotation.</title>
        <authorList>
            <consortium name="The Broad Institute Genomics Platform"/>
            <consortium name="The Broad Institute Genome Sequencing Center for Infectious Disease"/>
            <person name="Wu L."/>
            <person name="Ma J."/>
        </authorList>
    </citation>
    <scope>NUCLEOTIDE SEQUENCE [LARGE SCALE GENOMIC DNA]</scope>
    <source>
        <strain evidence="17">NBRC 111981</strain>
    </source>
</reference>
<accession>A0ABQ5XB16</accession>
<evidence type="ECO:0000256" key="13">
    <source>
        <dbReference type="HAMAP-Rule" id="MF_00233"/>
    </source>
</evidence>
<evidence type="ECO:0000256" key="10">
    <source>
        <dbReference type="ARBA" id="ARBA00023186"/>
    </source>
</evidence>
<dbReference type="PROSITE" id="PS51257">
    <property type="entry name" value="PROKAR_LIPOPROTEIN"/>
    <property type="match status" value="1"/>
</dbReference>
<dbReference type="EMBL" id="BSOA01000022">
    <property type="protein sequence ID" value="GLQ88820.1"/>
    <property type="molecule type" value="Genomic_DNA"/>
</dbReference>
<evidence type="ECO:0000313" key="17">
    <source>
        <dbReference type="Proteomes" id="UP001156627"/>
    </source>
</evidence>
<dbReference type="HAMAP" id="MF_00233">
    <property type="entry name" value="LolB"/>
    <property type="match status" value="1"/>
</dbReference>
<dbReference type="SUPFAM" id="SSF89392">
    <property type="entry name" value="Prokaryotic lipoproteins and lipoprotein localization factors"/>
    <property type="match status" value="1"/>
</dbReference>
<keyword evidence="17" id="KW-1185">Reference proteome</keyword>
<name>A0ABQ5XB16_9GAMM</name>
<evidence type="ECO:0000256" key="6">
    <source>
        <dbReference type="ARBA" id="ARBA00022729"/>
    </source>
</evidence>
<comment type="caution">
    <text evidence="16">The sequence shown here is derived from an EMBL/GenBank/DDBJ whole genome shotgun (WGS) entry which is preliminary data.</text>
</comment>
<dbReference type="InterPro" id="IPR029046">
    <property type="entry name" value="LolA/LolB/LppX"/>
</dbReference>
<keyword evidence="7 13" id="KW-0653">Protein transport</keyword>
<organism evidence="16 17">
    <name type="scientific">Dyella flagellata</name>
    <dbReference type="NCBI Taxonomy" id="1867833"/>
    <lineage>
        <taxon>Bacteria</taxon>
        <taxon>Pseudomonadati</taxon>
        <taxon>Pseudomonadota</taxon>
        <taxon>Gammaproteobacteria</taxon>
        <taxon>Lysobacterales</taxon>
        <taxon>Rhodanobacteraceae</taxon>
        <taxon>Dyella</taxon>
    </lineage>
</organism>
<evidence type="ECO:0000256" key="7">
    <source>
        <dbReference type="ARBA" id="ARBA00022927"/>
    </source>
</evidence>
<evidence type="ECO:0000256" key="2">
    <source>
        <dbReference type="ARBA" id="ARBA00009696"/>
    </source>
</evidence>
<dbReference type="RefSeq" id="WP_284332264.1">
    <property type="nucleotide sequence ID" value="NZ_BSOA01000022.1"/>
</dbReference>
<evidence type="ECO:0000256" key="5">
    <source>
        <dbReference type="ARBA" id="ARBA00022448"/>
    </source>
</evidence>
<keyword evidence="6 13" id="KW-0732">Signal</keyword>
<evidence type="ECO:0000256" key="15">
    <source>
        <dbReference type="SAM" id="SignalP"/>
    </source>
</evidence>
<sequence>MKSSLRVFAALAPLLLAACAPQQLVRNKGDAAALAQQDAREQQLASANHWVLQGKLGVSNGQDAGSGGFTWTQDGDHYEFVFRTPITGKSYRLTGNPDGAELDGAEGGPQRGPDAESLMRRALHWEVPLDELRAWVLGLRAQGMQADLSFGDDRLPSVLQQDGWTVSYPAWDMTHQPPLPAKVFAEKPPYKVRLAIESWSLQ</sequence>
<protein>
    <recommendedName>
        <fullName evidence="4 13">Outer-membrane lipoprotein LolB</fullName>
    </recommendedName>
</protein>
<evidence type="ECO:0000256" key="9">
    <source>
        <dbReference type="ARBA" id="ARBA00023139"/>
    </source>
</evidence>
<dbReference type="InterPro" id="IPR004565">
    <property type="entry name" value="OM_lipoprot_LolB"/>
</dbReference>
<evidence type="ECO:0000256" key="11">
    <source>
        <dbReference type="ARBA" id="ARBA00023237"/>
    </source>
</evidence>
<comment type="function">
    <text evidence="13">Plays a critical role in the incorporation of lipoproteins in the outer membrane after they are released by the LolA protein.</text>
</comment>
<gene>
    <name evidence="13 16" type="primary">lolB</name>
    <name evidence="16" type="ORF">GCM10007898_23910</name>
</gene>